<reference evidence="2" key="1">
    <citation type="submission" date="2021-02" db="EMBL/GenBank/DDBJ databases">
        <authorList>
            <person name="Nowell W R."/>
        </authorList>
    </citation>
    <scope>NUCLEOTIDE SEQUENCE</scope>
</reference>
<dbReference type="Proteomes" id="UP000663866">
    <property type="component" value="Unassembled WGS sequence"/>
</dbReference>
<organism evidence="2 3">
    <name type="scientific">Rotaria magnacalcarata</name>
    <dbReference type="NCBI Taxonomy" id="392030"/>
    <lineage>
        <taxon>Eukaryota</taxon>
        <taxon>Metazoa</taxon>
        <taxon>Spiralia</taxon>
        <taxon>Gnathifera</taxon>
        <taxon>Rotifera</taxon>
        <taxon>Eurotatoria</taxon>
        <taxon>Bdelloidea</taxon>
        <taxon>Philodinida</taxon>
        <taxon>Philodinidae</taxon>
        <taxon>Rotaria</taxon>
    </lineage>
</organism>
<accession>A0A820HVB8</accession>
<comment type="caution">
    <text evidence="2">The sequence shown here is derived from an EMBL/GenBank/DDBJ whole genome shotgun (WGS) entry which is preliminary data.</text>
</comment>
<feature type="region of interest" description="Disordered" evidence="1">
    <location>
        <begin position="1"/>
        <end position="72"/>
    </location>
</feature>
<protein>
    <submittedName>
        <fullName evidence="2">Uncharacterized protein</fullName>
    </submittedName>
</protein>
<keyword evidence="3" id="KW-1185">Reference proteome</keyword>
<feature type="compositionally biased region" description="Polar residues" evidence="1">
    <location>
        <begin position="43"/>
        <end position="55"/>
    </location>
</feature>
<feature type="compositionally biased region" description="Polar residues" evidence="1">
    <location>
        <begin position="63"/>
        <end position="72"/>
    </location>
</feature>
<name>A0A820HVB8_9BILA</name>
<dbReference type="EMBL" id="CAJOBG010014017">
    <property type="protein sequence ID" value="CAF4296986.1"/>
    <property type="molecule type" value="Genomic_DNA"/>
</dbReference>
<feature type="non-terminal residue" evidence="2">
    <location>
        <position position="1"/>
    </location>
</feature>
<dbReference type="AlphaFoldDB" id="A0A820HVB8"/>
<gene>
    <name evidence="2" type="ORF">OVN521_LOCUS31157</name>
</gene>
<feature type="compositionally biased region" description="Low complexity" evidence="1">
    <location>
        <begin position="1"/>
        <end position="42"/>
    </location>
</feature>
<evidence type="ECO:0000256" key="1">
    <source>
        <dbReference type="SAM" id="MobiDB-lite"/>
    </source>
</evidence>
<feature type="non-terminal residue" evidence="2">
    <location>
        <position position="72"/>
    </location>
</feature>
<proteinExistence type="predicted"/>
<evidence type="ECO:0000313" key="2">
    <source>
        <dbReference type="EMBL" id="CAF4296986.1"/>
    </source>
</evidence>
<sequence length="72" mass="7650">GLVSTRSSPSLSSTPPSSTSILNLSTASGTHNNNNNNNNNNNTGDQNMIDHSQSSLHEKTSHQTRVTNQTNS</sequence>
<evidence type="ECO:0000313" key="3">
    <source>
        <dbReference type="Proteomes" id="UP000663866"/>
    </source>
</evidence>